<keyword evidence="1" id="KW-0732">Signal</keyword>
<feature type="signal peptide" evidence="1">
    <location>
        <begin position="1"/>
        <end position="25"/>
    </location>
</feature>
<dbReference type="AlphaFoldDB" id="A0A2G8T8C3"/>
<dbReference type="RefSeq" id="WP_099794079.1">
    <property type="nucleotide sequence ID" value="NZ_JBHLYV010000097.1"/>
</dbReference>
<proteinExistence type="predicted"/>
<evidence type="ECO:0000256" key="1">
    <source>
        <dbReference type="SAM" id="SignalP"/>
    </source>
</evidence>
<reference evidence="2 3" key="1">
    <citation type="submission" date="2017-10" db="EMBL/GenBank/DDBJ databases">
        <title>Massilia psychrophilum sp. nov., a novel purple-pigmented bacterium isolated from Tianshan glacier, Xinjiang Municipality, China.</title>
        <authorList>
            <person name="Wang H."/>
        </authorList>
    </citation>
    <scope>NUCLEOTIDE SEQUENCE [LARGE SCALE GENOMIC DNA]</scope>
    <source>
        <strain evidence="2 3">JCM 30074</strain>
    </source>
</reference>
<organism evidence="2 3">
    <name type="scientific">Massilia eurypsychrophila</name>
    <dbReference type="NCBI Taxonomy" id="1485217"/>
    <lineage>
        <taxon>Bacteria</taxon>
        <taxon>Pseudomonadati</taxon>
        <taxon>Pseudomonadota</taxon>
        <taxon>Betaproteobacteria</taxon>
        <taxon>Burkholderiales</taxon>
        <taxon>Oxalobacteraceae</taxon>
        <taxon>Telluria group</taxon>
        <taxon>Massilia</taxon>
    </lineage>
</organism>
<gene>
    <name evidence="2" type="ORF">CR105_27180</name>
</gene>
<sequence length="166" mass="17480">MQGNNELLHVSFWLALAGFAAPALAAPPDWTPVDAEQLEQMRGGFGNAAGLTVALGIERLVSINGEIVARTHIDIADLQHLTAEQARQTHDALSSVKLIQNGRDNIYDAGAAARVAGGVVIQNTLNDQLIRSETVISSTVNSASLLKNLNFQGTLSDALSRAAGAR</sequence>
<comment type="caution">
    <text evidence="2">The sequence shown here is derived from an EMBL/GenBank/DDBJ whole genome shotgun (WGS) entry which is preliminary data.</text>
</comment>
<dbReference type="OrthoDB" id="5956306at2"/>
<keyword evidence="3" id="KW-1185">Reference proteome</keyword>
<protein>
    <submittedName>
        <fullName evidence="2">Uncharacterized protein</fullName>
    </submittedName>
</protein>
<evidence type="ECO:0000313" key="3">
    <source>
        <dbReference type="Proteomes" id="UP000230390"/>
    </source>
</evidence>
<name>A0A2G8T8C3_9BURK</name>
<evidence type="ECO:0000313" key="2">
    <source>
        <dbReference type="EMBL" id="PIL41908.1"/>
    </source>
</evidence>
<feature type="chain" id="PRO_5013842851" evidence="1">
    <location>
        <begin position="26"/>
        <end position="166"/>
    </location>
</feature>
<accession>A0A2G8T8C3</accession>
<dbReference type="EMBL" id="PDOC01000064">
    <property type="protein sequence ID" value="PIL41908.1"/>
    <property type="molecule type" value="Genomic_DNA"/>
</dbReference>
<dbReference type="Proteomes" id="UP000230390">
    <property type="component" value="Unassembled WGS sequence"/>
</dbReference>